<evidence type="ECO:0000256" key="1">
    <source>
        <dbReference type="SAM" id="MobiDB-lite"/>
    </source>
</evidence>
<evidence type="ECO:0000313" key="2">
    <source>
        <dbReference type="EMBL" id="MPC46167.1"/>
    </source>
</evidence>
<reference evidence="2 3" key="1">
    <citation type="submission" date="2019-05" db="EMBL/GenBank/DDBJ databases">
        <title>Another draft genome of Portunus trituberculatus and its Hox gene families provides insights of decapod evolution.</title>
        <authorList>
            <person name="Jeong J.-H."/>
            <person name="Song I."/>
            <person name="Kim S."/>
            <person name="Choi T."/>
            <person name="Kim D."/>
            <person name="Ryu S."/>
            <person name="Kim W."/>
        </authorList>
    </citation>
    <scope>NUCLEOTIDE SEQUENCE [LARGE SCALE GENOMIC DNA]</scope>
    <source>
        <tissue evidence="2">Muscle</tissue>
    </source>
</reference>
<keyword evidence="3" id="KW-1185">Reference proteome</keyword>
<comment type="caution">
    <text evidence="2">The sequence shown here is derived from an EMBL/GenBank/DDBJ whole genome shotgun (WGS) entry which is preliminary data.</text>
</comment>
<dbReference type="EMBL" id="VSRR010007076">
    <property type="protein sequence ID" value="MPC46167.1"/>
    <property type="molecule type" value="Genomic_DNA"/>
</dbReference>
<accession>A0A5B7FLD1</accession>
<protein>
    <submittedName>
        <fullName evidence="2">Uncharacterized protein</fullName>
    </submittedName>
</protein>
<proteinExistence type="predicted"/>
<dbReference type="AlphaFoldDB" id="A0A5B7FLD1"/>
<evidence type="ECO:0000313" key="3">
    <source>
        <dbReference type="Proteomes" id="UP000324222"/>
    </source>
</evidence>
<sequence length="90" mass="9855">MTGQWRGRGAERTSVTSEACVAGRPSSPWLQEGKDVGLSCHLWGKMKRNVRSILVSSLAAVKGRAERAVFFTSRTPPPPHRTTNAVPRLL</sequence>
<name>A0A5B7FLD1_PORTR</name>
<organism evidence="2 3">
    <name type="scientific">Portunus trituberculatus</name>
    <name type="common">Swimming crab</name>
    <name type="synonym">Neptunus trituberculatus</name>
    <dbReference type="NCBI Taxonomy" id="210409"/>
    <lineage>
        <taxon>Eukaryota</taxon>
        <taxon>Metazoa</taxon>
        <taxon>Ecdysozoa</taxon>
        <taxon>Arthropoda</taxon>
        <taxon>Crustacea</taxon>
        <taxon>Multicrustacea</taxon>
        <taxon>Malacostraca</taxon>
        <taxon>Eumalacostraca</taxon>
        <taxon>Eucarida</taxon>
        <taxon>Decapoda</taxon>
        <taxon>Pleocyemata</taxon>
        <taxon>Brachyura</taxon>
        <taxon>Eubrachyura</taxon>
        <taxon>Portunoidea</taxon>
        <taxon>Portunidae</taxon>
        <taxon>Portuninae</taxon>
        <taxon>Portunus</taxon>
    </lineage>
</organism>
<feature type="region of interest" description="Disordered" evidence="1">
    <location>
        <begin position="1"/>
        <end position="24"/>
    </location>
</feature>
<gene>
    <name evidence="2" type="ORF">E2C01_039876</name>
</gene>
<dbReference type="Proteomes" id="UP000324222">
    <property type="component" value="Unassembled WGS sequence"/>
</dbReference>